<organism evidence="1">
    <name type="scientific">Sinorhizobium medicae</name>
    <dbReference type="NCBI Taxonomy" id="110321"/>
    <lineage>
        <taxon>Bacteria</taxon>
        <taxon>Pseudomonadati</taxon>
        <taxon>Pseudomonadota</taxon>
        <taxon>Alphaproteobacteria</taxon>
        <taxon>Hyphomicrobiales</taxon>
        <taxon>Rhizobiaceae</taxon>
        <taxon>Sinorhizobium/Ensifer group</taxon>
        <taxon>Sinorhizobium</taxon>
    </lineage>
</organism>
<accession>A0A6G1WDT3</accession>
<sequence>MTSPIPLPDLPWKECSFDPISPSDVSMMEGRRTELAGFGTPYWVASFRTNFLTPTQYGIIDAFTMKVSSRGTQCLAHDVFRPRPIAYDNGRPLSGVKASGGAFNGDADVSSITDSRHIVVSGLPAGFTLIKGDYVEVRQSERVRSLHRIVEDAVASAAGVVTLSILFDLDLQHFTAAATAHFEKPSTLMAIDPGSLSAPKSWGNREAFFSATEVFFS</sequence>
<comment type="caution">
    <text evidence="1">The sequence shown here is derived from an EMBL/GenBank/DDBJ whole genome shotgun (WGS) entry which is preliminary data.</text>
</comment>
<dbReference type="RefSeq" id="WP_153412234.1">
    <property type="nucleotide sequence ID" value="NZ_WISB01000008.1"/>
</dbReference>
<proteinExistence type="predicted"/>
<dbReference type="EMBL" id="WISB01000008">
    <property type="protein sequence ID" value="MQW67869.1"/>
    <property type="molecule type" value="Genomic_DNA"/>
</dbReference>
<protein>
    <submittedName>
        <fullName evidence="1">Uncharacterized protein</fullName>
    </submittedName>
</protein>
<reference evidence="1" key="1">
    <citation type="journal article" date="2013" name="Genome Biol.">
        <title>Comparative genomics of the core and accessory genomes of 48 Sinorhizobium strains comprising five genospecies.</title>
        <authorList>
            <person name="Sugawara M."/>
            <person name="Epstein B."/>
            <person name="Badgley B.D."/>
            <person name="Unno T."/>
            <person name="Xu L."/>
            <person name="Reese J."/>
            <person name="Gyaneshwar P."/>
            <person name="Denny R."/>
            <person name="Mudge J."/>
            <person name="Bharti A.K."/>
            <person name="Farmer A.D."/>
            <person name="May G.D."/>
            <person name="Woodward J.E."/>
            <person name="Medigue C."/>
            <person name="Vallenet D."/>
            <person name="Lajus A."/>
            <person name="Rouy Z."/>
            <person name="Martinez-Vaz B."/>
            <person name="Tiffin P."/>
            <person name="Young N.D."/>
            <person name="Sadowsky M.J."/>
        </authorList>
    </citation>
    <scope>NUCLEOTIDE SEQUENCE</scope>
    <source>
        <strain evidence="1">M1</strain>
    </source>
</reference>
<dbReference type="AlphaFoldDB" id="A0A6G1WDT3"/>
<gene>
    <name evidence="1" type="ORF">GHJ91_01395</name>
</gene>
<name>A0A6G1WDT3_9HYPH</name>
<evidence type="ECO:0000313" key="1">
    <source>
        <dbReference type="EMBL" id="MQW67869.1"/>
    </source>
</evidence>